<name>A0A974XIZ1_9FIRM</name>
<evidence type="ECO:0000259" key="5">
    <source>
        <dbReference type="PROSITE" id="PS50931"/>
    </source>
</evidence>
<dbReference type="InterPro" id="IPR005119">
    <property type="entry name" value="LysR_subst-bd"/>
</dbReference>
<dbReference type="AlphaFoldDB" id="A0A974XIZ1"/>
<dbReference type="SUPFAM" id="SSF46785">
    <property type="entry name" value="Winged helix' DNA-binding domain"/>
    <property type="match status" value="1"/>
</dbReference>
<evidence type="ECO:0000256" key="3">
    <source>
        <dbReference type="ARBA" id="ARBA00023125"/>
    </source>
</evidence>
<dbReference type="Gene3D" id="1.10.10.10">
    <property type="entry name" value="Winged helix-like DNA-binding domain superfamily/Winged helix DNA-binding domain"/>
    <property type="match status" value="1"/>
</dbReference>
<dbReference type="InterPro" id="IPR036388">
    <property type="entry name" value="WH-like_DNA-bd_sf"/>
</dbReference>
<keyword evidence="3" id="KW-0238">DNA-binding</keyword>
<dbReference type="PROSITE" id="PS50931">
    <property type="entry name" value="HTH_LYSR"/>
    <property type="match status" value="1"/>
</dbReference>
<keyword evidence="4" id="KW-0804">Transcription</keyword>
<gene>
    <name evidence="6" type="ORF">J0B03_04050</name>
</gene>
<dbReference type="Gene3D" id="3.40.190.10">
    <property type="entry name" value="Periplasmic binding protein-like II"/>
    <property type="match status" value="2"/>
</dbReference>
<dbReference type="PANTHER" id="PTHR30346:SF28">
    <property type="entry name" value="HTH-TYPE TRANSCRIPTIONAL REGULATOR CYNR"/>
    <property type="match status" value="1"/>
</dbReference>
<dbReference type="SUPFAM" id="SSF53850">
    <property type="entry name" value="Periplasmic binding protein-like II"/>
    <property type="match status" value="1"/>
</dbReference>
<protein>
    <submittedName>
        <fullName evidence="6">LysR family transcriptional regulator</fullName>
    </submittedName>
</protein>
<dbReference type="Pfam" id="PF03466">
    <property type="entry name" value="LysR_substrate"/>
    <property type="match status" value="1"/>
</dbReference>
<dbReference type="InterPro" id="IPR036390">
    <property type="entry name" value="WH_DNA-bd_sf"/>
</dbReference>
<dbReference type="GO" id="GO:0003700">
    <property type="term" value="F:DNA-binding transcription factor activity"/>
    <property type="evidence" value="ECO:0007669"/>
    <property type="project" value="InterPro"/>
</dbReference>
<keyword evidence="7" id="KW-1185">Reference proteome</keyword>
<dbReference type="CDD" id="cd05466">
    <property type="entry name" value="PBP2_LTTR_substrate"/>
    <property type="match status" value="1"/>
</dbReference>
<dbReference type="PANTHER" id="PTHR30346">
    <property type="entry name" value="TRANSCRIPTIONAL DUAL REGULATOR HCAR-RELATED"/>
    <property type="match status" value="1"/>
</dbReference>
<dbReference type="GO" id="GO:0003677">
    <property type="term" value="F:DNA binding"/>
    <property type="evidence" value="ECO:0007669"/>
    <property type="project" value="UniProtKB-KW"/>
</dbReference>
<evidence type="ECO:0000313" key="7">
    <source>
        <dbReference type="Proteomes" id="UP000663499"/>
    </source>
</evidence>
<dbReference type="PRINTS" id="PR00039">
    <property type="entry name" value="HTHLYSR"/>
</dbReference>
<comment type="similarity">
    <text evidence="1">Belongs to the LysR transcriptional regulatory family.</text>
</comment>
<proteinExistence type="inferred from homology"/>
<dbReference type="GO" id="GO:0032993">
    <property type="term" value="C:protein-DNA complex"/>
    <property type="evidence" value="ECO:0007669"/>
    <property type="project" value="TreeGrafter"/>
</dbReference>
<organism evidence="6 7">
    <name type="scientific">Alkalibacter rhizosphaerae</name>
    <dbReference type="NCBI Taxonomy" id="2815577"/>
    <lineage>
        <taxon>Bacteria</taxon>
        <taxon>Bacillati</taxon>
        <taxon>Bacillota</taxon>
        <taxon>Clostridia</taxon>
        <taxon>Eubacteriales</taxon>
        <taxon>Eubacteriaceae</taxon>
        <taxon>Alkalibacter</taxon>
    </lineage>
</organism>
<sequence>MMDFMQIKYFILVAQYSSFSKAANDAYTTQSNVSKQIAHLEEELGVKLFERNTRQVQLTPQGAYFYKEINRLLNHLDDIVKNVKTMDVNRSGTLKVGLHGQLAMDIIAPGLFYLFQDRYPDIDLQIVSMGFKNLRANLLNETLDVILTFSFEQQNNKSISHFVVSRSTPRIYYLKELFEDRTPIFEDFKQMPLVSLDNEESKPAIAYIDEICKINQLEFKNHIRINSMETMKFYLESGLGVAILGCSYQIANSKKLGYIDIPKVPYLIGTDAIWVKNNMNPALELFVDVLKECICDKNTKDQSLST</sequence>
<dbReference type="RefSeq" id="WP_207300582.1">
    <property type="nucleotide sequence ID" value="NZ_CP071444.1"/>
</dbReference>
<dbReference type="Proteomes" id="UP000663499">
    <property type="component" value="Chromosome"/>
</dbReference>
<dbReference type="KEGG" id="alka:J0B03_04050"/>
<feature type="domain" description="HTH lysR-type" evidence="5">
    <location>
        <begin position="2"/>
        <end position="59"/>
    </location>
</feature>
<reference evidence="6" key="1">
    <citation type="submission" date="2021-03" db="EMBL/GenBank/DDBJ databases">
        <title>Alkalibacter marinus sp. nov., isolated from tidal flat sediment.</title>
        <authorList>
            <person name="Namirimu T."/>
            <person name="Yang J.-A."/>
            <person name="Yang S.-H."/>
            <person name="Kim Y.-J."/>
            <person name="Kwon K.K."/>
        </authorList>
    </citation>
    <scope>NUCLEOTIDE SEQUENCE</scope>
    <source>
        <strain evidence="6">ES005</strain>
    </source>
</reference>
<evidence type="ECO:0000313" key="6">
    <source>
        <dbReference type="EMBL" id="QSX09243.1"/>
    </source>
</evidence>
<evidence type="ECO:0000256" key="4">
    <source>
        <dbReference type="ARBA" id="ARBA00023163"/>
    </source>
</evidence>
<dbReference type="EMBL" id="CP071444">
    <property type="protein sequence ID" value="QSX09243.1"/>
    <property type="molecule type" value="Genomic_DNA"/>
</dbReference>
<keyword evidence="2" id="KW-0805">Transcription regulation</keyword>
<evidence type="ECO:0000256" key="2">
    <source>
        <dbReference type="ARBA" id="ARBA00023015"/>
    </source>
</evidence>
<dbReference type="FunFam" id="1.10.10.10:FF:000001">
    <property type="entry name" value="LysR family transcriptional regulator"/>
    <property type="match status" value="1"/>
</dbReference>
<accession>A0A974XIZ1</accession>
<dbReference type="InterPro" id="IPR000847">
    <property type="entry name" value="LysR_HTH_N"/>
</dbReference>
<evidence type="ECO:0000256" key="1">
    <source>
        <dbReference type="ARBA" id="ARBA00009437"/>
    </source>
</evidence>
<dbReference type="Pfam" id="PF00126">
    <property type="entry name" value="HTH_1"/>
    <property type="match status" value="1"/>
</dbReference>